<dbReference type="SUPFAM" id="SSF55190">
    <property type="entry name" value="Arginyl-tRNA synthetase (ArgRS), N-terminal 'additional' domain"/>
    <property type="match status" value="1"/>
</dbReference>
<dbReference type="Pfam" id="PF03485">
    <property type="entry name" value="Arg_tRNA_synt_N"/>
    <property type="match status" value="1"/>
</dbReference>
<evidence type="ECO:0000256" key="5">
    <source>
        <dbReference type="ARBA" id="ARBA00049339"/>
    </source>
</evidence>
<reference evidence="10" key="1">
    <citation type="journal article" date="2019" name="Int. J. Syst. Evol. Microbiol.">
        <title>The Global Catalogue of Microorganisms (GCM) 10K type strain sequencing project: providing services to taxonomists for standard genome sequencing and annotation.</title>
        <authorList>
            <consortium name="The Broad Institute Genomics Platform"/>
            <consortium name="The Broad Institute Genome Sequencing Center for Infectious Disease"/>
            <person name="Wu L."/>
            <person name="Ma J."/>
        </authorList>
    </citation>
    <scope>NUCLEOTIDE SEQUENCE [LARGE SCALE GENOMIC DNA]</scope>
    <source>
        <strain evidence="10">CGMCC 1.13681</strain>
    </source>
</reference>
<dbReference type="InterPro" id="IPR001278">
    <property type="entry name" value="Arg-tRNA-ligase"/>
</dbReference>
<evidence type="ECO:0000256" key="1">
    <source>
        <dbReference type="ARBA" id="ARBA00012837"/>
    </source>
</evidence>
<feature type="compositionally biased region" description="Pro residues" evidence="6">
    <location>
        <begin position="234"/>
        <end position="248"/>
    </location>
</feature>
<keyword evidence="4" id="KW-0067">ATP-binding</keyword>
<dbReference type="InterPro" id="IPR036695">
    <property type="entry name" value="Arg-tRNA-synth_N_sf"/>
</dbReference>
<evidence type="ECO:0000259" key="7">
    <source>
        <dbReference type="SMART" id="SM00836"/>
    </source>
</evidence>
<dbReference type="Pfam" id="PF05746">
    <property type="entry name" value="DALR_1"/>
    <property type="match status" value="1"/>
</dbReference>
<proteinExistence type="predicted"/>
<dbReference type="EC" id="6.1.1.19" evidence="1"/>
<evidence type="ECO:0000256" key="4">
    <source>
        <dbReference type="ARBA" id="ARBA00022840"/>
    </source>
</evidence>
<gene>
    <name evidence="9" type="ORF">ACFQLX_20610</name>
</gene>
<evidence type="ECO:0000256" key="2">
    <source>
        <dbReference type="ARBA" id="ARBA00022598"/>
    </source>
</evidence>
<evidence type="ECO:0000259" key="8">
    <source>
        <dbReference type="SMART" id="SM01016"/>
    </source>
</evidence>
<keyword evidence="3" id="KW-0547">Nucleotide-binding</keyword>
<dbReference type="PANTHER" id="PTHR11956">
    <property type="entry name" value="ARGINYL-TRNA SYNTHETASE"/>
    <property type="match status" value="1"/>
</dbReference>
<keyword evidence="2" id="KW-0436">Ligase</keyword>
<evidence type="ECO:0000313" key="9">
    <source>
        <dbReference type="EMBL" id="MFC7220542.1"/>
    </source>
</evidence>
<dbReference type="SUPFAM" id="SSF47323">
    <property type="entry name" value="Anticodon-binding domain of a subclass of class I aminoacyl-tRNA synthetases"/>
    <property type="match status" value="1"/>
</dbReference>
<dbReference type="InterPro" id="IPR005148">
    <property type="entry name" value="Arg-tRNA-synth_N"/>
</dbReference>
<dbReference type="InterPro" id="IPR009080">
    <property type="entry name" value="tRNAsynth_Ia_anticodon-bd"/>
</dbReference>
<dbReference type="EMBL" id="JBHSZO010000036">
    <property type="protein sequence ID" value="MFC7220542.1"/>
    <property type="molecule type" value="Genomic_DNA"/>
</dbReference>
<dbReference type="Gene3D" id="3.30.1360.70">
    <property type="entry name" value="Arginyl tRNA synthetase N-terminal domain"/>
    <property type="match status" value="1"/>
</dbReference>
<evidence type="ECO:0000256" key="3">
    <source>
        <dbReference type="ARBA" id="ARBA00022741"/>
    </source>
</evidence>
<dbReference type="InterPro" id="IPR008909">
    <property type="entry name" value="DALR_anticod-bd"/>
</dbReference>
<comment type="catalytic activity">
    <reaction evidence="5">
        <text>tRNA(Arg) + L-arginine + ATP = L-arginyl-tRNA(Arg) + AMP + diphosphate</text>
        <dbReference type="Rhea" id="RHEA:20301"/>
        <dbReference type="Rhea" id="RHEA-COMP:9658"/>
        <dbReference type="Rhea" id="RHEA-COMP:9673"/>
        <dbReference type="ChEBI" id="CHEBI:30616"/>
        <dbReference type="ChEBI" id="CHEBI:32682"/>
        <dbReference type="ChEBI" id="CHEBI:33019"/>
        <dbReference type="ChEBI" id="CHEBI:78442"/>
        <dbReference type="ChEBI" id="CHEBI:78513"/>
        <dbReference type="ChEBI" id="CHEBI:456215"/>
        <dbReference type="EC" id="6.1.1.19"/>
    </reaction>
</comment>
<feature type="region of interest" description="Disordered" evidence="6">
    <location>
        <begin position="233"/>
        <end position="268"/>
    </location>
</feature>
<dbReference type="SMART" id="SM01016">
    <property type="entry name" value="Arg_tRNA_synt_N"/>
    <property type="match status" value="1"/>
</dbReference>
<dbReference type="SMART" id="SM00836">
    <property type="entry name" value="DALR_1"/>
    <property type="match status" value="1"/>
</dbReference>
<feature type="domain" description="Arginyl tRNA synthetase N-terminal" evidence="8">
    <location>
        <begin position="8"/>
        <end position="97"/>
    </location>
</feature>
<dbReference type="RefSeq" id="WP_386417280.1">
    <property type="nucleotide sequence ID" value="NZ_JBHSZO010000036.1"/>
</dbReference>
<protein>
    <recommendedName>
        <fullName evidence="1">arginine--tRNA ligase</fullName>
        <ecNumber evidence="1">6.1.1.19</ecNumber>
    </recommendedName>
</protein>
<comment type="caution">
    <text evidence="9">The sequence shown here is derived from an EMBL/GenBank/DDBJ whole genome shotgun (WGS) entry which is preliminary data.</text>
</comment>
<organism evidence="9 10">
    <name type="scientific">Streptomyces polyrhachis</name>
    <dbReference type="NCBI Taxonomy" id="1282885"/>
    <lineage>
        <taxon>Bacteria</taxon>
        <taxon>Bacillati</taxon>
        <taxon>Actinomycetota</taxon>
        <taxon>Actinomycetes</taxon>
        <taxon>Kitasatosporales</taxon>
        <taxon>Streptomycetaceae</taxon>
        <taxon>Streptomyces</taxon>
    </lineage>
</organism>
<dbReference type="PANTHER" id="PTHR11956:SF5">
    <property type="entry name" value="ARGININE--TRNA LIGASE, CYTOPLASMIC"/>
    <property type="match status" value="1"/>
</dbReference>
<evidence type="ECO:0000313" key="10">
    <source>
        <dbReference type="Proteomes" id="UP001596413"/>
    </source>
</evidence>
<keyword evidence="10" id="KW-1185">Reference proteome</keyword>
<sequence length="348" mass="37546">MTPAQLTRTILRTVQEAVSAGELNEAVLHNLTPDSIPLIRPRKGSQGDWSTPTPLRLATPAALAALQIATLLARRLARDPALAEVTVTGPGFLNLTLTPQARPDPVQEALANPADYGRSEALTPLRYHLPPPTTPRAARWTAALDRILRATGAHPDPAGEQFTPHLAPLPAHDPAAYTEDALTWASLRPAAQDHPRLTPGLLVQREDNPLFLVRYAHARATALRRAARVLDIPVEPPPDIPVEPPPAVPYRSSPEAHPPPPGDPTDRLAQLPAVVESAARHRAPDRVARYAESLADDLLAYLTRTPCLPIGDEDVGPHHSERLRTAEAARITLANALHLLGVTTPEHL</sequence>
<name>A0ABW2GNQ3_9ACTN</name>
<feature type="domain" description="DALR anticodon binding" evidence="7">
    <location>
        <begin position="213"/>
        <end position="348"/>
    </location>
</feature>
<dbReference type="Proteomes" id="UP001596413">
    <property type="component" value="Unassembled WGS sequence"/>
</dbReference>
<evidence type="ECO:0000256" key="6">
    <source>
        <dbReference type="SAM" id="MobiDB-lite"/>
    </source>
</evidence>
<dbReference type="Gene3D" id="1.10.730.10">
    <property type="entry name" value="Isoleucyl-tRNA Synthetase, Domain 1"/>
    <property type="match status" value="1"/>
</dbReference>
<accession>A0ABW2GNQ3</accession>